<dbReference type="InterPro" id="IPR047589">
    <property type="entry name" value="DUF11_rpt"/>
</dbReference>
<evidence type="ECO:0000313" key="8">
    <source>
        <dbReference type="Proteomes" id="UP000267585"/>
    </source>
</evidence>
<dbReference type="PANTHER" id="PTHR11878:SF65">
    <property type="entry name" value="NA_CA-EXCHANGE PROTEIN, ISOFORM G"/>
    <property type="match status" value="1"/>
</dbReference>
<protein>
    <submittedName>
        <fullName evidence="7">DUF11 domain-containing protein</fullName>
    </submittedName>
</protein>
<dbReference type="Pfam" id="PF19081">
    <property type="entry name" value="Ig_7"/>
    <property type="match status" value="1"/>
</dbReference>
<keyword evidence="4" id="KW-0406">Ion transport</keyword>
<comment type="caution">
    <text evidence="7">The sequence shown here is derived from an EMBL/GenBank/DDBJ whole genome shotgun (WGS) entry which is preliminary data.</text>
</comment>
<keyword evidence="8" id="KW-1185">Reference proteome</keyword>
<evidence type="ECO:0000256" key="4">
    <source>
        <dbReference type="ARBA" id="ARBA00023065"/>
    </source>
</evidence>
<dbReference type="SMART" id="SM00237">
    <property type="entry name" value="Calx_beta"/>
    <property type="match status" value="4"/>
</dbReference>
<dbReference type="GO" id="GO:0016020">
    <property type="term" value="C:membrane"/>
    <property type="evidence" value="ECO:0007669"/>
    <property type="project" value="InterPro"/>
</dbReference>
<reference evidence="7 8" key="1">
    <citation type="submission" date="2018-11" db="EMBL/GenBank/DDBJ databases">
        <title>Arenibacter aquaticus sp.nov., a marine bacterium isolated from surface seawater in the South China Sea.</title>
        <authorList>
            <person name="Guo J."/>
            <person name="Sun J."/>
        </authorList>
    </citation>
    <scope>NUCLEOTIDE SEQUENCE [LARGE SCALE GENOMIC DNA]</scope>
    <source>
        <strain evidence="7 8">GUO666</strain>
    </source>
</reference>
<keyword evidence="3" id="KW-0106">Calcium</keyword>
<dbReference type="AlphaFoldDB" id="A0A3S0CNN5"/>
<dbReference type="InterPro" id="IPR026341">
    <property type="entry name" value="T9SS_type_B"/>
</dbReference>
<sequence length="1046" mass="108935">VEPDETVVLDLGGATGDVTLVAPTSMTYTITNDDSYIATITATDPNASENPLDGGVFTVGLNTTNTSGSAIVVTYSVSGSATQGDDYETLTGSVSIPNTQESATIDITPIDDNEAEADPETVELTLTTGTGYTIGASDSDTVNISDDDVAGVSINDVTVNEADGTATFTVTLNGGVFLGTIVSYTTANGTAQAGSDFVADSGTVGFLGFDGETRDITIDINDDILVEGSENFFVNLTNATGFAQIGKSQGVGTILDDDSYIANIAATDDTASEVPVESGSFTVSLNTPNETGSPIDIGYTVSGTATAGSDYITLTGTVSVPNSQESSTITVTPLDDDEVEAGFETVIVTLDNGAGYDVGLSNNATVNITSEDRAGVSIDDVMVNEADATATFTVTLNADLPSGTTVSYATANGTAEDGMDYTAQSGDLDFLGFNNEQHTITIPIINDEEAEGTEIFTVELTNATGLVIISKDEGVGTITDNDNCIEAPLLNPDVNTIFCDAFTQDLDDYTDTNIPSGFELVWSSNSDFSESGARLPTSVVDFEATFYGFLYNEGSGCVSPPMEVTLVRNEPPVIQSTTGATICGPGTATLTATVTDGGSLFWFGSDTGGPPLGEGETFVTPNNNTTTTYYVEATANSCTTERVAVTVTVAVAPDPGITTNTTACSAVTESPNSIDLDDTRSGGDSGAWSIVGTPPGSITIDADNVVNFEGAADGDYIFRFTTNTAMAPCVEDSVEVTVTVSSCTVDSDGDGLLDRDETALGLDPNNSDTDADGLDDSAEVGSDINNPMDTDGDGVIDALESNILDSDNDGIVNQLDPANDNPCVPNISAACQIDLAIEKVVDTESQLVGREVTFTITLTNLSQIMVTNVAVNELIDPSLGFQYVSSTTTKGTYDEVTGVWQIDELLEEEVSTLTITASVPEVGTYQNIAAIVDSFPEDGNVTNNSATATVTVTPRSTNECGFLFNQISPNGDGINDAVYINCIEQYPSNSLAIFDRYGNEVFSAQGYDNSWMGTGKNGDLPKGTYFYVLDLGDGTEVKKGWIQIIR</sequence>
<feature type="domain" description="Calx-beta" evidence="6">
    <location>
        <begin position="28"/>
        <end position="125"/>
    </location>
</feature>
<dbReference type="Pfam" id="PF13585">
    <property type="entry name" value="CHU_C"/>
    <property type="match status" value="1"/>
</dbReference>
<keyword evidence="4" id="KW-0813">Transport</keyword>
<dbReference type="RefSeq" id="WP_126162597.1">
    <property type="nucleotide sequence ID" value="NZ_RQPJ01000005.1"/>
</dbReference>
<organism evidence="7 8">
    <name type="scientific">Arenibacter aquaticus</name>
    <dbReference type="NCBI Taxonomy" id="2489054"/>
    <lineage>
        <taxon>Bacteria</taxon>
        <taxon>Pseudomonadati</taxon>
        <taxon>Bacteroidota</taxon>
        <taxon>Flavobacteriia</taxon>
        <taxon>Flavobacteriales</taxon>
        <taxon>Flavobacteriaceae</taxon>
        <taxon>Arenibacter</taxon>
    </lineage>
</organism>
<keyword evidence="1" id="KW-0732">Signal</keyword>
<dbReference type="GO" id="GO:0007154">
    <property type="term" value="P:cell communication"/>
    <property type="evidence" value="ECO:0007669"/>
    <property type="project" value="InterPro"/>
</dbReference>
<dbReference type="InterPro" id="IPR003644">
    <property type="entry name" value="Calx_beta"/>
</dbReference>
<dbReference type="GO" id="GO:0030001">
    <property type="term" value="P:metal ion transport"/>
    <property type="evidence" value="ECO:0007669"/>
    <property type="project" value="TreeGrafter"/>
</dbReference>
<evidence type="ECO:0000256" key="3">
    <source>
        <dbReference type="ARBA" id="ARBA00022837"/>
    </source>
</evidence>
<accession>A0A3S0CNN5</accession>
<dbReference type="Gene3D" id="2.60.40.2030">
    <property type="match status" value="4"/>
</dbReference>
<dbReference type="NCBIfam" id="TIGR04131">
    <property type="entry name" value="Bac_Flav_CTERM"/>
    <property type="match status" value="1"/>
</dbReference>
<feature type="domain" description="Calx-beta" evidence="6">
    <location>
        <begin position="140"/>
        <end position="237"/>
    </location>
</feature>
<dbReference type="InterPro" id="IPR001434">
    <property type="entry name" value="OmcB-like_DUF11"/>
</dbReference>
<gene>
    <name evidence="7" type="ORF">EHW67_11945</name>
</gene>
<feature type="domain" description="Calx-beta" evidence="6">
    <location>
        <begin position="364"/>
        <end position="461"/>
    </location>
</feature>
<keyword evidence="2" id="KW-0677">Repeat</keyword>
<dbReference type="Pfam" id="PF03160">
    <property type="entry name" value="Calx-beta"/>
    <property type="match status" value="3"/>
</dbReference>
<evidence type="ECO:0000256" key="1">
    <source>
        <dbReference type="ARBA" id="ARBA00022729"/>
    </source>
</evidence>
<evidence type="ECO:0000313" key="7">
    <source>
        <dbReference type="EMBL" id="RTE53701.1"/>
    </source>
</evidence>
<dbReference type="InterPro" id="IPR038081">
    <property type="entry name" value="CalX-like_sf"/>
</dbReference>
<dbReference type="Proteomes" id="UP000267585">
    <property type="component" value="Unassembled WGS sequence"/>
</dbReference>
<name>A0A3S0CNN5_9FLAO</name>
<dbReference type="Gene3D" id="4.10.1080.10">
    <property type="entry name" value="TSP type-3 repeat"/>
    <property type="match status" value="1"/>
</dbReference>
<feature type="region of interest" description="Disordered" evidence="5">
    <location>
        <begin position="748"/>
        <end position="789"/>
    </location>
</feature>
<feature type="compositionally biased region" description="Acidic residues" evidence="5">
    <location>
        <begin position="769"/>
        <end position="778"/>
    </location>
</feature>
<dbReference type="InterPro" id="IPR028974">
    <property type="entry name" value="TSP_type-3_rpt"/>
</dbReference>
<proteinExistence type="predicted"/>
<dbReference type="InterPro" id="IPR051171">
    <property type="entry name" value="CaCA"/>
</dbReference>
<dbReference type="OrthoDB" id="1236981at2"/>
<dbReference type="InterPro" id="IPR044023">
    <property type="entry name" value="Ig_7"/>
</dbReference>
<evidence type="ECO:0000256" key="2">
    <source>
        <dbReference type="ARBA" id="ARBA00022737"/>
    </source>
</evidence>
<dbReference type="EMBL" id="RQPJ01000005">
    <property type="protein sequence ID" value="RTE53701.1"/>
    <property type="molecule type" value="Genomic_DNA"/>
</dbReference>
<dbReference type="Pfam" id="PF01345">
    <property type="entry name" value="DUF11"/>
    <property type="match status" value="1"/>
</dbReference>
<evidence type="ECO:0000256" key="5">
    <source>
        <dbReference type="SAM" id="MobiDB-lite"/>
    </source>
</evidence>
<dbReference type="PANTHER" id="PTHR11878">
    <property type="entry name" value="SODIUM/CALCIUM EXCHANGER"/>
    <property type="match status" value="1"/>
</dbReference>
<feature type="non-terminal residue" evidence="7">
    <location>
        <position position="1"/>
    </location>
</feature>
<evidence type="ECO:0000259" key="6">
    <source>
        <dbReference type="SMART" id="SM00237"/>
    </source>
</evidence>
<dbReference type="GO" id="GO:0005509">
    <property type="term" value="F:calcium ion binding"/>
    <property type="evidence" value="ECO:0007669"/>
    <property type="project" value="InterPro"/>
</dbReference>
<dbReference type="SUPFAM" id="SSF141072">
    <property type="entry name" value="CalX-like"/>
    <property type="match status" value="4"/>
</dbReference>
<feature type="domain" description="Calx-beta" evidence="6">
    <location>
        <begin position="250"/>
        <end position="351"/>
    </location>
</feature>
<dbReference type="NCBIfam" id="TIGR01451">
    <property type="entry name" value="B_ant_repeat"/>
    <property type="match status" value="1"/>
</dbReference>